<dbReference type="InterPro" id="IPR049712">
    <property type="entry name" value="Poly_export"/>
</dbReference>
<dbReference type="EMBL" id="JAENIG010000017">
    <property type="protein sequence ID" value="MBK1856548.1"/>
    <property type="molecule type" value="Genomic_DNA"/>
</dbReference>
<evidence type="ECO:0000259" key="2">
    <source>
        <dbReference type="Pfam" id="PF10531"/>
    </source>
</evidence>
<evidence type="ECO:0000313" key="3">
    <source>
        <dbReference type="EMBL" id="MBK1856548.1"/>
    </source>
</evidence>
<dbReference type="InterPro" id="IPR019554">
    <property type="entry name" value="Soluble_ligand-bd"/>
</dbReference>
<dbReference type="Proteomes" id="UP000634206">
    <property type="component" value="Unassembled WGS sequence"/>
</dbReference>
<dbReference type="Gene3D" id="3.10.560.10">
    <property type="entry name" value="Outer membrane lipoprotein wza domain like"/>
    <property type="match status" value="1"/>
</dbReference>
<reference evidence="3" key="1">
    <citation type="submission" date="2021-01" db="EMBL/GenBank/DDBJ databases">
        <title>Modified the classification status of verrucomicrobia.</title>
        <authorList>
            <person name="Feng X."/>
        </authorList>
    </citation>
    <scope>NUCLEOTIDE SEQUENCE</scope>
    <source>
        <strain evidence="3">5K15</strain>
    </source>
</reference>
<dbReference type="GO" id="GO:0015159">
    <property type="term" value="F:polysaccharide transmembrane transporter activity"/>
    <property type="evidence" value="ECO:0007669"/>
    <property type="project" value="InterPro"/>
</dbReference>
<dbReference type="Pfam" id="PF10531">
    <property type="entry name" value="SLBB"/>
    <property type="match status" value="1"/>
</dbReference>
<gene>
    <name evidence="3" type="ORF">JIN83_16370</name>
</gene>
<proteinExistence type="predicted"/>
<accession>A0AAE2SDU4</accession>
<sequence length="113" mass="12526">MNWVFRSILGLMLFSVINQASSQAAGVPVVAADPAPQRFLSVAGEVKKPGRVPYRRGRTLQQAVTEAGGPTVFGRLNRVYLLRNGKRYRYDLKQVAHQKLKVYPDDVITIGGK</sequence>
<dbReference type="RefSeq" id="WP_309491168.1">
    <property type="nucleotide sequence ID" value="NZ_JAENIG010000017.1"/>
</dbReference>
<evidence type="ECO:0000313" key="4">
    <source>
        <dbReference type="Proteomes" id="UP000634206"/>
    </source>
</evidence>
<keyword evidence="1" id="KW-0732">Signal</keyword>
<dbReference type="PANTHER" id="PTHR33619:SF3">
    <property type="entry name" value="POLYSACCHARIDE EXPORT PROTEIN GFCE-RELATED"/>
    <property type="match status" value="1"/>
</dbReference>
<dbReference type="AlphaFoldDB" id="A0AAE2SDU4"/>
<feature type="domain" description="Soluble ligand binding" evidence="2">
    <location>
        <begin position="42"/>
        <end position="89"/>
    </location>
</feature>
<keyword evidence="4" id="KW-1185">Reference proteome</keyword>
<dbReference type="PANTHER" id="PTHR33619">
    <property type="entry name" value="POLYSACCHARIDE EXPORT PROTEIN GFCE-RELATED"/>
    <property type="match status" value="1"/>
</dbReference>
<organism evidence="3 4">
    <name type="scientific">Oceaniferula flava</name>
    <dbReference type="NCBI Taxonomy" id="2800421"/>
    <lineage>
        <taxon>Bacteria</taxon>
        <taxon>Pseudomonadati</taxon>
        <taxon>Verrucomicrobiota</taxon>
        <taxon>Verrucomicrobiia</taxon>
        <taxon>Verrucomicrobiales</taxon>
        <taxon>Verrucomicrobiaceae</taxon>
        <taxon>Oceaniferula</taxon>
    </lineage>
</organism>
<name>A0AAE2SDU4_9BACT</name>
<evidence type="ECO:0000256" key="1">
    <source>
        <dbReference type="SAM" id="SignalP"/>
    </source>
</evidence>
<feature type="chain" id="PRO_5041985598" evidence="1">
    <location>
        <begin position="25"/>
        <end position="113"/>
    </location>
</feature>
<comment type="caution">
    <text evidence="3">The sequence shown here is derived from an EMBL/GenBank/DDBJ whole genome shotgun (WGS) entry which is preliminary data.</text>
</comment>
<protein>
    <submittedName>
        <fullName evidence="3">SLBB domain-containing protein</fullName>
    </submittedName>
</protein>
<feature type="signal peptide" evidence="1">
    <location>
        <begin position="1"/>
        <end position="24"/>
    </location>
</feature>